<dbReference type="Gene3D" id="3.30.70.1060">
    <property type="entry name" value="Dimeric alpha+beta barrel"/>
    <property type="match status" value="1"/>
</dbReference>
<proteinExistence type="inferred from homology"/>
<dbReference type="PANTHER" id="PTHR35174:SF3">
    <property type="entry name" value="BLL7171 PROTEIN"/>
    <property type="match status" value="1"/>
</dbReference>
<dbReference type="AlphaFoldDB" id="A0A4U0RPQ7"/>
<accession>A0A4U0RPQ7</accession>
<dbReference type="OrthoDB" id="668782at2"/>
<evidence type="ECO:0000313" key="3">
    <source>
        <dbReference type="EMBL" id="TJZ96760.1"/>
    </source>
</evidence>
<evidence type="ECO:0000259" key="2">
    <source>
        <dbReference type="Pfam" id="PF03795"/>
    </source>
</evidence>
<dbReference type="InterPro" id="IPR011008">
    <property type="entry name" value="Dimeric_a/b-barrel"/>
</dbReference>
<evidence type="ECO:0000313" key="4">
    <source>
        <dbReference type="Proteomes" id="UP000305778"/>
    </source>
</evidence>
<comment type="similarity">
    <text evidence="1">Belongs to the YciI family.</text>
</comment>
<organism evidence="3 4">
    <name type="scientific">Actinacidiphila oryziradicis</name>
    <dbReference type="NCBI Taxonomy" id="2571141"/>
    <lineage>
        <taxon>Bacteria</taxon>
        <taxon>Bacillati</taxon>
        <taxon>Actinomycetota</taxon>
        <taxon>Actinomycetes</taxon>
        <taxon>Kitasatosporales</taxon>
        <taxon>Streptomycetaceae</taxon>
        <taxon>Actinacidiphila</taxon>
    </lineage>
</organism>
<name>A0A4U0RPQ7_9ACTN</name>
<comment type="caution">
    <text evidence="3">The sequence shown here is derived from an EMBL/GenBank/DDBJ whole genome shotgun (WGS) entry which is preliminary data.</text>
</comment>
<gene>
    <name evidence="3" type="ORF">FCI23_50630</name>
</gene>
<dbReference type="PANTHER" id="PTHR35174">
    <property type="entry name" value="BLL7171 PROTEIN-RELATED"/>
    <property type="match status" value="1"/>
</dbReference>
<keyword evidence="4" id="KW-1185">Reference proteome</keyword>
<feature type="domain" description="YCII-related" evidence="2">
    <location>
        <begin position="13"/>
        <end position="111"/>
    </location>
</feature>
<reference evidence="3 4" key="1">
    <citation type="submission" date="2019-04" db="EMBL/GenBank/DDBJ databases">
        <title>Streptomyces oryziradicis sp. nov., a novel actinomycete isolated from rhizosphere soil of rice (Oryza sativa L.).</title>
        <authorList>
            <person name="Li C."/>
        </authorList>
    </citation>
    <scope>NUCLEOTIDE SEQUENCE [LARGE SCALE GENOMIC DNA]</scope>
    <source>
        <strain evidence="3 4">NEAU-C40</strain>
    </source>
</reference>
<dbReference type="EMBL" id="SUMC01000156">
    <property type="protein sequence ID" value="TJZ96760.1"/>
    <property type="molecule type" value="Genomic_DNA"/>
</dbReference>
<protein>
    <recommendedName>
        <fullName evidence="2">YCII-related domain-containing protein</fullName>
    </recommendedName>
</protein>
<dbReference type="InterPro" id="IPR005545">
    <property type="entry name" value="YCII"/>
</dbReference>
<dbReference type="SUPFAM" id="SSF54909">
    <property type="entry name" value="Dimeric alpha+beta barrel"/>
    <property type="match status" value="1"/>
</dbReference>
<evidence type="ECO:0000256" key="1">
    <source>
        <dbReference type="ARBA" id="ARBA00007689"/>
    </source>
</evidence>
<dbReference type="RefSeq" id="WP_136730723.1">
    <property type="nucleotide sequence ID" value="NZ_SUMC01000156.1"/>
</dbReference>
<dbReference type="Pfam" id="PF03795">
    <property type="entry name" value="YCII"/>
    <property type="match status" value="1"/>
</dbReference>
<sequence>MKQYLLSVHMVEGQEPPKPESMQQMYADVDALNSRLQAEGAWVFAGGLHPATSATVVRLQDGKVLTTDGPFAETKEHLGGFWVIKAEDLDAALAWATEATKACQGPVEVRPFQEEPAK</sequence>
<dbReference type="Proteomes" id="UP000305778">
    <property type="component" value="Unassembled WGS sequence"/>
</dbReference>